<keyword evidence="8" id="KW-0963">Cytoplasm</keyword>
<comment type="subunit">
    <text evidence="8">Monomer.</text>
</comment>
<evidence type="ECO:0000256" key="5">
    <source>
        <dbReference type="ARBA" id="ARBA00038063"/>
    </source>
</evidence>
<feature type="binding site" evidence="8">
    <location>
        <position position="14"/>
    </location>
    <ligand>
        <name>tRNA</name>
        <dbReference type="ChEBI" id="CHEBI:17843"/>
    </ligand>
</feature>
<evidence type="ECO:0000256" key="8">
    <source>
        <dbReference type="HAMAP-Rule" id="MF_00083"/>
    </source>
</evidence>
<feature type="site" description="Discriminates between blocked and unblocked aminoacyl-tRNA" evidence="8">
    <location>
        <position position="9"/>
    </location>
</feature>
<dbReference type="GO" id="GO:0005737">
    <property type="term" value="C:cytoplasm"/>
    <property type="evidence" value="ECO:0007669"/>
    <property type="project" value="UniProtKB-SubCell"/>
</dbReference>
<comment type="caution">
    <text evidence="11">The sequence shown here is derived from an EMBL/GenBank/DDBJ whole genome shotgun (WGS) entry which is preliminary data.</text>
</comment>
<feature type="binding site" evidence="8">
    <location>
        <position position="66"/>
    </location>
    <ligand>
        <name>tRNA</name>
        <dbReference type="ChEBI" id="CHEBI:17843"/>
    </ligand>
</feature>
<gene>
    <name evidence="8" type="primary">pth</name>
    <name evidence="11" type="ORF">FC62_GL000768</name>
</gene>
<comment type="function">
    <text evidence="8">Hydrolyzes ribosome-free peptidyl-tRNAs (with 1 or more amino acids incorporated), which drop off the ribosome during protein synthesis, or as a result of ribosome stalling.</text>
</comment>
<evidence type="ECO:0000256" key="10">
    <source>
        <dbReference type="RuleBase" id="RU004320"/>
    </source>
</evidence>
<comment type="subcellular location">
    <subcellularLocation>
        <location evidence="8">Cytoplasm</location>
    </subcellularLocation>
</comment>
<dbReference type="PANTHER" id="PTHR17224">
    <property type="entry name" value="PEPTIDYL-TRNA HYDROLASE"/>
    <property type="match status" value="1"/>
</dbReference>
<accession>A0A0R1GVG5</accession>
<dbReference type="InterPro" id="IPR001328">
    <property type="entry name" value="Pept_tRNA_hydro"/>
</dbReference>
<dbReference type="FunFam" id="3.40.50.1470:FF:000001">
    <property type="entry name" value="Peptidyl-tRNA hydrolase"/>
    <property type="match status" value="1"/>
</dbReference>
<organism evidence="11 12">
    <name type="scientific">Amylolactobacillus amylotrophicus DSM 20534</name>
    <dbReference type="NCBI Taxonomy" id="1423722"/>
    <lineage>
        <taxon>Bacteria</taxon>
        <taxon>Bacillati</taxon>
        <taxon>Bacillota</taxon>
        <taxon>Bacilli</taxon>
        <taxon>Lactobacillales</taxon>
        <taxon>Lactobacillaceae</taxon>
        <taxon>Amylolactobacillus</taxon>
    </lineage>
</organism>
<comment type="similarity">
    <text evidence="5 8 10">Belongs to the PTH family.</text>
</comment>
<evidence type="ECO:0000256" key="6">
    <source>
        <dbReference type="ARBA" id="ARBA00048707"/>
    </source>
</evidence>
<dbReference type="PROSITE" id="PS01196">
    <property type="entry name" value="PEPT_TRNA_HYDROL_2"/>
    <property type="match status" value="1"/>
</dbReference>
<keyword evidence="12" id="KW-1185">Reference proteome</keyword>
<comment type="function">
    <text evidence="8">Catalyzes the release of premature peptidyl moieties from peptidyl-tRNA molecules trapped in stalled 50S ribosomal subunits, and thus maintains levels of free tRNAs and 50S ribosomes.</text>
</comment>
<keyword evidence="2 8" id="KW-0820">tRNA-binding</keyword>
<reference evidence="11 12" key="1">
    <citation type="journal article" date="2015" name="Genome Announc.">
        <title>Expanding the biotechnology potential of lactobacilli through comparative genomics of 213 strains and associated genera.</title>
        <authorList>
            <person name="Sun Z."/>
            <person name="Harris H.M."/>
            <person name="McCann A."/>
            <person name="Guo C."/>
            <person name="Argimon S."/>
            <person name="Zhang W."/>
            <person name="Yang X."/>
            <person name="Jeffery I.B."/>
            <person name="Cooney J.C."/>
            <person name="Kagawa T.F."/>
            <person name="Liu W."/>
            <person name="Song Y."/>
            <person name="Salvetti E."/>
            <person name="Wrobel A."/>
            <person name="Rasinkangas P."/>
            <person name="Parkhill J."/>
            <person name="Rea M.C."/>
            <person name="O'Sullivan O."/>
            <person name="Ritari J."/>
            <person name="Douillard F.P."/>
            <person name="Paul Ross R."/>
            <person name="Yang R."/>
            <person name="Briner A.E."/>
            <person name="Felis G.E."/>
            <person name="de Vos W.M."/>
            <person name="Barrangou R."/>
            <person name="Klaenhammer T.R."/>
            <person name="Caufield P.W."/>
            <person name="Cui Y."/>
            <person name="Zhang H."/>
            <person name="O'Toole P.W."/>
        </authorList>
    </citation>
    <scope>NUCLEOTIDE SEQUENCE [LARGE SCALE GENOMIC DNA]</scope>
    <source>
        <strain evidence="11 12">DSM 20534</strain>
    </source>
</reference>
<dbReference type="PANTHER" id="PTHR17224:SF1">
    <property type="entry name" value="PEPTIDYL-TRNA HYDROLASE"/>
    <property type="match status" value="1"/>
</dbReference>
<name>A0A0R1GVG5_9LACO</name>
<keyword evidence="3 8" id="KW-0378">Hydrolase</keyword>
<dbReference type="GO" id="GO:0004045">
    <property type="term" value="F:peptidyl-tRNA hydrolase activity"/>
    <property type="evidence" value="ECO:0007669"/>
    <property type="project" value="UniProtKB-UniRule"/>
</dbReference>
<feature type="site" description="Stabilizes the basic form of H active site to accept a proton" evidence="8">
    <location>
        <position position="91"/>
    </location>
</feature>
<dbReference type="Proteomes" id="UP000050909">
    <property type="component" value="Unassembled WGS sequence"/>
</dbReference>
<dbReference type="PATRIC" id="fig|1423722.3.peg.786"/>
<dbReference type="InterPro" id="IPR036416">
    <property type="entry name" value="Pept_tRNA_hydro_sf"/>
</dbReference>
<dbReference type="RefSeq" id="WP_054746337.1">
    <property type="nucleotide sequence ID" value="NZ_AZCV01000002.1"/>
</dbReference>
<evidence type="ECO:0000313" key="12">
    <source>
        <dbReference type="Proteomes" id="UP000050909"/>
    </source>
</evidence>
<evidence type="ECO:0000256" key="3">
    <source>
        <dbReference type="ARBA" id="ARBA00022801"/>
    </source>
</evidence>
<evidence type="ECO:0000313" key="11">
    <source>
        <dbReference type="EMBL" id="KRK38000.1"/>
    </source>
</evidence>
<evidence type="ECO:0000256" key="1">
    <source>
        <dbReference type="ARBA" id="ARBA00013260"/>
    </source>
</evidence>
<dbReference type="SUPFAM" id="SSF53178">
    <property type="entry name" value="Peptidyl-tRNA hydrolase-like"/>
    <property type="match status" value="1"/>
</dbReference>
<feature type="active site" description="Proton acceptor" evidence="8">
    <location>
        <position position="19"/>
    </location>
</feature>
<evidence type="ECO:0000256" key="7">
    <source>
        <dbReference type="ARBA" id="ARBA00050038"/>
    </source>
</evidence>
<dbReference type="PROSITE" id="PS01195">
    <property type="entry name" value="PEPT_TRNA_HYDROL_1"/>
    <property type="match status" value="1"/>
</dbReference>
<dbReference type="CDD" id="cd00462">
    <property type="entry name" value="PTH"/>
    <property type="match status" value="1"/>
</dbReference>
<evidence type="ECO:0000256" key="9">
    <source>
        <dbReference type="RuleBase" id="RU000673"/>
    </source>
</evidence>
<sequence>MKLIVGLGNPGAKYANTKHNVGFMTLDQYADAKNVSLLNEKFNGLYVKTRINGEHVILLKPLTYMNESGQAVGEYARFFKIAPADILIIQDDMDLPLAKLRIRESGSAGGHNGIKSVIAHLGTQDFLRLKIGIQHPKREKVIDWVLTPFEKDDAALMQHSYSVAQGALDDFIAGVSVQELMNKYN</sequence>
<feature type="binding site" evidence="8">
    <location>
        <position position="112"/>
    </location>
    <ligand>
        <name>tRNA</name>
        <dbReference type="ChEBI" id="CHEBI:17843"/>
    </ligand>
</feature>
<dbReference type="Gene3D" id="3.40.50.1470">
    <property type="entry name" value="Peptidyl-tRNA hydrolase"/>
    <property type="match status" value="1"/>
</dbReference>
<dbReference type="HAMAP" id="MF_00083">
    <property type="entry name" value="Pept_tRNA_hydro_bact"/>
    <property type="match status" value="1"/>
</dbReference>
<dbReference type="GO" id="GO:0006515">
    <property type="term" value="P:protein quality control for misfolded or incompletely synthesized proteins"/>
    <property type="evidence" value="ECO:0007669"/>
    <property type="project" value="UniProtKB-UniRule"/>
</dbReference>
<dbReference type="AlphaFoldDB" id="A0A0R1GVG5"/>
<dbReference type="NCBIfam" id="TIGR00447">
    <property type="entry name" value="pth"/>
    <property type="match status" value="1"/>
</dbReference>
<protein>
    <recommendedName>
        <fullName evidence="7 8">Peptidyl-tRNA hydrolase</fullName>
        <shortName evidence="8">Pth</shortName>
        <ecNumber evidence="1 8">3.1.1.29</ecNumber>
    </recommendedName>
</protein>
<comment type="catalytic activity">
    <reaction evidence="6 8 9">
        <text>an N-acyl-L-alpha-aminoacyl-tRNA + H2O = an N-acyl-L-amino acid + a tRNA + H(+)</text>
        <dbReference type="Rhea" id="RHEA:54448"/>
        <dbReference type="Rhea" id="RHEA-COMP:10123"/>
        <dbReference type="Rhea" id="RHEA-COMP:13883"/>
        <dbReference type="ChEBI" id="CHEBI:15377"/>
        <dbReference type="ChEBI" id="CHEBI:15378"/>
        <dbReference type="ChEBI" id="CHEBI:59874"/>
        <dbReference type="ChEBI" id="CHEBI:78442"/>
        <dbReference type="ChEBI" id="CHEBI:138191"/>
        <dbReference type="EC" id="3.1.1.29"/>
    </reaction>
</comment>
<proteinExistence type="inferred from homology"/>
<dbReference type="GO" id="GO:0072344">
    <property type="term" value="P:rescue of stalled ribosome"/>
    <property type="evidence" value="ECO:0007669"/>
    <property type="project" value="UniProtKB-UniRule"/>
</dbReference>
<dbReference type="GO" id="GO:0000049">
    <property type="term" value="F:tRNA binding"/>
    <property type="evidence" value="ECO:0007669"/>
    <property type="project" value="UniProtKB-UniRule"/>
</dbReference>
<evidence type="ECO:0000256" key="4">
    <source>
        <dbReference type="ARBA" id="ARBA00022884"/>
    </source>
</evidence>
<dbReference type="EC" id="3.1.1.29" evidence="1 8"/>
<dbReference type="EMBL" id="AZCV01000002">
    <property type="protein sequence ID" value="KRK38000.1"/>
    <property type="molecule type" value="Genomic_DNA"/>
</dbReference>
<keyword evidence="4 8" id="KW-0694">RNA-binding</keyword>
<dbReference type="InterPro" id="IPR018171">
    <property type="entry name" value="Pept_tRNA_hydro_CS"/>
</dbReference>
<feature type="binding site" evidence="8">
    <location>
        <position position="64"/>
    </location>
    <ligand>
        <name>tRNA</name>
        <dbReference type="ChEBI" id="CHEBI:17843"/>
    </ligand>
</feature>
<evidence type="ECO:0000256" key="2">
    <source>
        <dbReference type="ARBA" id="ARBA00022555"/>
    </source>
</evidence>
<dbReference type="Pfam" id="PF01195">
    <property type="entry name" value="Pept_tRNA_hydro"/>
    <property type="match status" value="1"/>
</dbReference>